<dbReference type="EMBL" id="AP009384">
    <property type="protein sequence ID" value="BAF89351.1"/>
    <property type="molecule type" value="Genomic_DNA"/>
</dbReference>
<keyword evidence="3" id="KW-0813">Transport</keyword>
<feature type="transmembrane region" description="Helical" evidence="9">
    <location>
        <begin position="312"/>
        <end position="332"/>
    </location>
</feature>
<reference evidence="10 11" key="5">
    <citation type="journal article" date="2010" name="Appl. Environ. Microbiol.">
        <title>phrR-like gene praR of Azorhizobium caulinodans ORS571 is essential for symbiosis with Sesbania rostrata and is involved in expression of reb genes.</title>
        <authorList>
            <person name="Akiba N."/>
            <person name="Aono T."/>
            <person name="Toyazaki H."/>
            <person name="Sato S."/>
            <person name="Oyaizu H."/>
        </authorList>
    </citation>
    <scope>NUCLEOTIDE SEQUENCE [LARGE SCALE GENOMIC DNA]</scope>
    <source>
        <strain evidence="11">ATCC 43989 / DSM 5975 / JCM 20966 / LMG 6465 / NBRC 14845 / NCIMB 13405 / ORS 571</strain>
    </source>
</reference>
<reference evidence="10 11" key="1">
    <citation type="journal article" date="2007" name="Appl. Environ. Microbiol.">
        <title>Rhizobial factors required for stem nodule maturation and maintenance in Sesbania rostrata-Azorhizobium caulinodans ORS571 symbiosis.</title>
        <authorList>
            <person name="Suzuki S."/>
            <person name="Aono T."/>
            <person name="Lee KB."/>
            <person name="Suzuki T."/>
            <person name="Liu CT."/>
            <person name="Miwa H."/>
            <person name="Wakao S."/>
            <person name="Iki T."/>
            <person name="Oyaizu H."/>
        </authorList>
    </citation>
    <scope>NUCLEOTIDE SEQUENCE [LARGE SCALE GENOMIC DNA]</scope>
    <source>
        <strain evidence="11">ATCC 43989 / DSM 5975 / JCM 20966 / LMG 6465 / NBRC 14845 / NCIMB 13405 / ORS 571</strain>
    </source>
</reference>
<evidence type="ECO:0000256" key="8">
    <source>
        <dbReference type="ARBA" id="ARBA00023136"/>
    </source>
</evidence>
<keyword evidence="11" id="KW-1185">Reference proteome</keyword>
<feature type="transmembrane region" description="Helical" evidence="9">
    <location>
        <begin position="376"/>
        <end position="393"/>
    </location>
</feature>
<evidence type="ECO:0000256" key="3">
    <source>
        <dbReference type="ARBA" id="ARBA00022448"/>
    </source>
</evidence>
<dbReference type="RefSeq" id="WP_012171876.1">
    <property type="nucleotide sequence ID" value="NC_009937.1"/>
</dbReference>
<dbReference type="SUPFAM" id="SSF118215">
    <property type="entry name" value="Proton glutamate symport protein"/>
    <property type="match status" value="1"/>
</dbReference>
<dbReference type="Gene3D" id="1.10.3860.10">
    <property type="entry name" value="Sodium:dicarboxylate symporter"/>
    <property type="match status" value="1"/>
</dbReference>
<keyword evidence="6" id="KW-0769">Symport</keyword>
<dbReference type="PANTHER" id="PTHR42865">
    <property type="entry name" value="PROTON/GLUTAMATE-ASPARTATE SYMPORTER"/>
    <property type="match status" value="1"/>
</dbReference>
<dbReference type="Proteomes" id="UP000000270">
    <property type="component" value="Chromosome"/>
</dbReference>
<dbReference type="GO" id="GO:0015366">
    <property type="term" value="F:malate:proton symporter activity"/>
    <property type="evidence" value="ECO:0007669"/>
    <property type="project" value="TreeGrafter"/>
</dbReference>
<keyword evidence="7 9" id="KW-1133">Transmembrane helix</keyword>
<evidence type="ECO:0000256" key="4">
    <source>
        <dbReference type="ARBA" id="ARBA00022475"/>
    </source>
</evidence>
<feature type="transmembrane region" description="Helical" evidence="9">
    <location>
        <begin position="202"/>
        <end position="222"/>
    </location>
</feature>
<proteinExistence type="inferred from homology"/>
<protein>
    <submittedName>
        <fullName evidence="10">C4-dicarboxylate transport protein</fullName>
    </submittedName>
</protein>
<feature type="transmembrane region" description="Helical" evidence="9">
    <location>
        <begin position="91"/>
        <end position="113"/>
    </location>
</feature>
<dbReference type="PANTHER" id="PTHR42865:SF1">
    <property type="entry name" value="AEROBIC C4-DICARBOXYLATE TRANSPORT PROTEIN"/>
    <property type="match status" value="1"/>
</dbReference>
<dbReference type="KEGG" id="azc:AZC_3353"/>
<evidence type="ECO:0000313" key="11">
    <source>
        <dbReference type="Proteomes" id="UP000000270"/>
    </source>
</evidence>
<feature type="transmembrane region" description="Helical" evidence="9">
    <location>
        <begin position="234"/>
        <end position="255"/>
    </location>
</feature>
<dbReference type="Pfam" id="PF00375">
    <property type="entry name" value="SDF"/>
    <property type="match status" value="1"/>
</dbReference>
<reference evidence="10 11" key="4">
    <citation type="journal article" date="2009" name="Appl. Environ. Microbiol.">
        <title>Comparative genome-wide transcriptional profiling of Azorhizobium caulinodans ORS571 grown under free-living and symbiotic conditions.</title>
        <authorList>
            <person name="Tsukada S."/>
            <person name="Aono T."/>
            <person name="Akiba N."/>
            <person name="Lee KB."/>
            <person name="Liu CT."/>
            <person name="Toyazaki H."/>
            <person name="Oyaizu H."/>
        </authorList>
    </citation>
    <scope>NUCLEOTIDE SEQUENCE [LARGE SCALE GENOMIC DNA]</scope>
    <source>
        <strain evidence="11">ATCC 43989 / DSM 5975 / JCM 20966 / LMG 6465 / NBRC 14845 / NCIMB 13405 / ORS 571</strain>
    </source>
</reference>
<evidence type="ECO:0000256" key="6">
    <source>
        <dbReference type="ARBA" id="ARBA00022847"/>
    </source>
</evidence>
<gene>
    <name evidence="10" type="ordered locus">AZC_3353</name>
</gene>
<dbReference type="InterPro" id="IPR001991">
    <property type="entry name" value="Na-dicarboxylate_symporter"/>
</dbReference>
<reference evidence="10 11" key="6">
    <citation type="journal article" date="2011" name="Appl. Environ. Microbiol.">
        <title>Involvement of the azorhizobial chromosome partition gene (parA) in the onset of bacteroid differentiation during Sesbania rostrata stem nodule development.</title>
        <authorList>
            <person name="Liu CT."/>
            <person name="Lee KB."/>
            <person name="Wang YS."/>
            <person name="Peng MH."/>
            <person name="Lee KT."/>
            <person name="Suzuki S."/>
            <person name="Suzuki T."/>
            <person name="Oyaizu H."/>
        </authorList>
    </citation>
    <scope>NUCLEOTIDE SEQUENCE [LARGE SCALE GENOMIC DNA]</scope>
    <source>
        <strain evidence="11">ATCC 43989 / DSM 5975 / JCM 20966 / LMG 6465 / NBRC 14845 / NCIMB 13405 / ORS 571</strain>
    </source>
</reference>
<dbReference type="GO" id="GO:0070778">
    <property type="term" value="P:L-aspartate transmembrane transport"/>
    <property type="evidence" value="ECO:0007669"/>
    <property type="project" value="TreeGrafter"/>
</dbReference>
<dbReference type="AlphaFoldDB" id="A8II25"/>
<keyword evidence="5 9" id="KW-0812">Transmembrane</keyword>
<keyword evidence="8 9" id="KW-0472">Membrane</keyword>
<dbReference type="FunFam" id="1.10.3860.10:FF:000001">
    <property type="entry name" value="C4-dicarboxylate transport protein"/>
    <property type="match status" value="1"/>
</dbReference>
<dbReference type="GO" id="GO:0015138">
    <property type="term" value="F:fumarate transmembrane transporter activity"/>
    <property type="evidence" value="ECO:0007669"/>
    <property type="project" value="TreeGrafter"/>
</dbReference>
<comment type="similarity">
    <text evidence="2">Belongs to the dicarboxylate/amino acid:cation symporter (DAACS) (TC 2.A.23) family.</text>
</comment>
<feature type="transmembrane region" description="Helical" evidence="9">
    <location>
        <begin position="344"/>
        <end position="370"/>
    </location>
</feature>
<dbReference type="GO" id="GO:0015141">
    <property type="term" value="F:succinate transmembrane transporter activity"/>
    <property type="evidence" value="ECO:0007669"/>
    <property type="project" value="TreeGrafter"/>
</dbReference>
<evidence type="ECO:0000256" key="1">
    <source>
        <dbReference type="ARBA" id="ARBA00004429"/>
    </source>
</evidence>
<feature type="transmembrane region" description="Helical" evidence="9">
    <location>
        <begin position="163"/>
        <end position="181"/>
    </location>
</feature>
<reference evidence="11" key="2">
    <citation type="submission" date="2007-04" db="EMBL/GenBank/DDBJ databases">
        <title>Complete genome sequence of the nitrogen-fixing bacterium Azorhizobium caulinodans ORS571.</title>
        <authorList>
            <person name="Lee K.B."/>
            <person name="Backer P.D."/>
            <person name="Aono T."/>
            <person name="Liu C.T."/>
            <person name="Suzuki S."/>
            <person name="Suzuki T."/>
            <person name="Kaneko T."/>
            <person name="Yamada M."/>
            <person name="Tabata S."/>
            <person name="Kupfer D.M."/>
            <person name="Najar F.Z."/>
            <person name="Wiley G.B."/>
            <person name="Roe B."/>
            <person name="Binnewies T."/>
            <person name="Ussery D."/>
            <person name="Vereecke D."/>
            <person name="Gevers D."/>
            <person name="Holsters M."/>
            <person name="Oyaizu H."/>
        </authorList>
    </citation>
    <scope>NUCLEOTIDE SEQUENCE [LARGE SCALE GENOMIC DNA]</scope>
    <source>
        <strain evidence="11">ATCC 43989 / DSM 5975 / JCM 20966 / LMG 6465 / NBRC 14845 / NCIMB 13405 / ORS 571</strain>
    </source>
</reference>
<dbReference type="PRINTS" id="PR00173">
    <property type="entry name" value="EDTRNSPORT"/>
</dbReference>
<dbReference type="HOGENOM" id="CLU_019375_7_0_5"/>
<dbReference type="PROSITE" id="PS00713">
    <property type="entry name" value="NA_DICARBOXYL_SYMP_1"/>
    <property type="match status" value="1"/>
</dbReference>
<evidence type="ECO:0000256" key="5">
    <source>
        <dbReference type="ARBA" id="ARBA00022692"/>
    </source>
</evidence>
<dbReference type="GO" id="GO:0005886">
    <property type="term" value="C:plasma membrane"/>
    <property type="evidence" value="ECO:0007669"/>
    <property type="project" value="UniProtKB-SubCell"/>
</dbReference>
<dbReference type="NCBIfam" id="NF002461">
    <property type="entry name" value="PRK01663.1"/>
    <property type="match status" value="1"/>
</dbReference>
<dbReference type="STRING" id="438753.AZC_3353"/>
<evidence type="ECO:0000256" key="9">
    <source>
        <dbReference type="SAM" id="Phobius"/>
    </source>
</evidence>
<comment type="subcellular location">
    <subcellularLocation>
        <location evidence="1">Cell inner membrane</location>
        <topology evidence="1">Multi-pass membrane protein</topology>
    </subcellularLocation>
</comment>
<keyword evidence="4" id="KW-1003">Cell membrane</keyword>
<evidence type="ECO:0000256" key="2">
    <source>
        <dbReference type="ARBA" id="ARBA00006148"/>
    </source>
</evidence>
<dbReference type="eggNOG" id="COG1301">
    <property type="taxonomic scope" value="Bacteria"/>
</dbReference>
<reference evidence="10 11" key="3">
    <citation type="journal article" date="2008" name="BMC Genomics">
        <title>The genome of the versatile nitrogen fixer Azorhizobium caulinodans ORS571.</title>
        <authorList>
            <person name="Lee KB."/>
            <person name="Backer P.D."/>
            <person name="Aono T."/>
            <person name="Liu CT."/>
            <person name="Suzuki S."/>
            <person name="Suzuki T."/>
            <person name="Kaneko T."/>
            <person name="Yamada M."/>
            <person name="Tabata S."/>
            <person name="Kupfer D.M."/>
            <person name="Najar F.Z."/>
            <person name="Wiley G.B."/>
            <person name="Roe B."/>
            <person name="Binnewies T.T."/>
            <person name="Ussery D.W."/>
            <person name="D'Haeze W."/>
            <person name="Herder J.D."/>
            <person name="Gevers D."/>
            <person name="Vereecke D."/>
            <person name="Holsters M."/>
            <person name="Oyaizu H."/>
        </authorList>
    </citation>
    <scope>NUCLEOTIDE SEQUENCE [LARGE SCALE GENOMIC DNA]</scope>
    <source>
        <strain evidence="11">ATCC 43989 / DSM 5975 / JCM 20966 / LMG 6465 / NBRC 14845 / NCIMB 13405 / ORS 571</strain>
    </source>
</reference>
<feature type="transmembrane region" description="Helical" evidence="9">
    <location>
        <begin position="61"/>
        <end position="79"/>
    </location>
</feature>
<sequence length="440" mass="46957">MSVTHAATPVKAPAKTRPWYAQLWVQVIAAMIIGILVGHFYPQFGTKMQPLGDAFIKAIRMLIAPIIFCTVVHGIAKMADMARVGRVAIKSLIYFEIITTIALIIGLVMVNLWKPGVGMNVDLSTVDTTSIKGYLAQTEKTDTISFLMSIIPNTFLGAFAEGHVLQVLFLSVLCGFGLTWIGPRGKMVIDLTETVSQMLFQVVGIVMWAAPLGAFGAIAFTVGKFGATSLLSLGNLLICFYVTCLIFVVVVLGAVSRLCGFSLFKLLRYIREEMLIVFATTSSETVLPRMLVKMEKAGCDESVVGLVIPTGYSFNLDGTCLYLATAAVFLAQATNTPLDISHQIGLLLILLLTSKGAAGIAGAAFVVLAATLASSGTIPVASVALILGIHRLMSEGLTPTNLIGNAVATIAIAKWENALDEDRLRRVLDGEDVEAASPAR</sequence>
<accession>A8II25</accession>
<name>A8II25_AZOC5</name>
<feature type="transmembrane region" description="Helical" evidence="9">
    <location>
        <begin position="21"/>
        <end position="41"/>
    </location>
</feature>
<organism evidence="10 11">
    <name type="scientific">Azorhizobium caulinodans (strain ATCC 43989 / DSM 5975 / JCM 20966 / LMG 6465 / NBRC 14845 / NCIMB 13405 / ORS 571)</name>
    <dbReference type="NCBI Taxonomy" id="438753"/>
    <lineage>
        <taxon>Bacteria</taxon>
        <taxon>Pseudomonadati</taxon>
        <taxon>Pseudomonadota</taxon>
        <taxon>Alphaproteobacteria</taxon>
        <taxon>Hyphomicrobiales</taxon>
        <taxon>Xanthobacteraceae</taxon>
        <taxon>Azorhizobium</taxon>
    </lineage>
</organism>
<dbReference type="InterPro" id="IPR018107">
    <property type="entry name" value="Na-dicarboxylate_symporter_CS"/>
</dbReference>
<dbReference type="InterPro" id="IPR036458">
    <property type="entry name" value="Na:dicarbo_symporter_sf"/>
</dbReference>
<evidence type="ECO:0000313" key="10">
    <source>
        <dbReference type="EMBL" id="BAF89351.1"/>
    </source>
</evidence>
<evidence type="ECO:0000256" key="7">
    <source>
        <dbReference type="ARBA" id="ARBA00022989"/>
    </source>
</evidence>